<organism evidence="1 2">
    <name type="scientific">Piloderma croceum (strain F 1598)</name>
    <dbReference type="NCBI Taxonomy" id="765440"/>
    <lineage>
        <taxon>Eukaryota</taxon>
        <taxon>Fungi</taxon>
        <taxon>Dikarya</taxon>
        <taxon>Basidiomycota</taxon>
        <taxon>Agaricomycotina</taxon>
        <taxon>Agaricomycetes</taxon>
        <taxon>Agaricomycetidae</taxon>
        <taxon>Atheliales</taxon>
        <taxon>Atheliaceae</taxon>
        <taxon>Piloderma</taxon>
    </lineage>
</organism>
<keyword evidence="2" id="KW-1185">Reference proteome</keyword>
<dbReference type="EMBL" id="KN833020">
    <property type="protein sequence ID" value="KIM77883.1"/>
    <property type="molecule type" value="Genomic_DNA"/>
</dbReference>
<accession>A0A0C3AV74</accession>
<dbReference type="PANTHER" id="PTHR33266:SF1">
    <property type="entry name" value="F-BOX DOMAIN-CONTAINING PROTEIN"/>
    <property type="match status" value="1"/>
</dbReference>
<evidence type="ECO:0000313" key="2">
    <source>
        <dbReference type="Proteomes" id="UP000054166"/>
    </source>
</evidence>
<dbReference type="AlphaFoldDB" id="A0A0C3AV74"/>
<protein>
    <submittedName>
        <fullName evidence="1">Uncharacterized protein</fullName>
    </submittedName>
</protein>
<dbReference type="PANTHER" id="PTHR33266">
    <property type="entry name" value="CHROMOSOME 15, WHOLE GENOME SHOTGUN SEQUENCE"/>
    <property type="match status" value="1"/>
</dbReference>
<dbReference type="OrthoDB" id="3266315at2759"/>
<evidence type="ECO:0000313" key="1">
    <source>
        <dbReference type="EMBL" id="KIM77883.1"/>
    </source>
</evidence>
<dbReference type="STRING" id="765440.A0A0C3AV74"/>
<reference evidence="1 2" key="1">
    <citation type="submission" date="2014-04" db="EMBL/GenBank/DDBJ databases">
        <authorList>
            <consortium name="DOE Joint Genome Institute"/>
            <person name="Kuo A."/>
            <person name="Tarkka M."/>
            <person name="Buscot F."/>
            <person name="Kohler A."/>
            <person name="Nagy L.G."/>
            <person name="Floudas D."/>
            <person name="Copeland A."/>
            <person name="Barry K.W."/>
            <person name="Cichocki N."/>
            <person name="Veneault-Fourrey C."/>
            <person name="LaButti K."/>
            <person name="Lindquist E.A."/>
            <person name="Lipzen A."/>
            <person name="Lundell T."/>
            <person name="Morin E."/>
            <person name="Murat C."/>
            <person name="Sun H."/>
            <person name="Tunlid A."/>
            <person name="Henrissat B."/>
            <person name="Grigoriev I.V."/>
            <person name="Hibbett D.S."/>
            <person name="Martin F."/>
            <person name="Nordberg H.P."/>
            <person name="Cantor M.N."/>
            <person name="Hua S.X."/>
        </authorList>
    </citation>
    <scope>NUCLEOTIDE SEQUENCE [LARGE SCALE GENOMIC DNA]</scope>
    <source>
        <strain evidence="1 2">F 1598</strain>
    </source>
</reference>
<proteinExistence type="predicted"/>
<gene>
    <name evidence="1" type="ORF">PILCRDRAFT_604604</name>
</gene>
<dbReference type="InParanoid" id="A0A0C3AV74"/>
<sequence>MFTHCPLELSAAYNRPFLGNTATDFVNSLLNTGDDIRHDSLPIYARAISILQSSGTGKSRLLTEVGKQTFTLPICLRNPNDPGYPPSDAAVYHYFAQLTTDNDMSFTAHSAIASFLAAAHKTMLEWLQEAQRKYDFDGPQLHEWWYNLMEQSVREGERHFFFEEVLRKANTVSHWFLTFQIIVIR</sequence>
<reference evidence="2" key="2">
    <citation type="submission" date="2015-01" db="EMBL/GenBank/DDBJ databases">
        <title>Evolutionary Origins and Diversification of the Mycorrhizal Mutualists.</title>
        <authorList>
            <consortium name="DOE Joint Genome Institute"/>
            <consortium name="Mycorrhizal Genomics Consortium"/>
            <person name="Kohler A."/>
            <person name="Kuo A."/>
            <person name="Nagy L.G."/>
            <person name="Floudas D."/>
            <person name="Copeland A."/>
            <person name="Barry K.W."/>
            <person name="Cichocki N."/>
            <person name="Veneault-Fourrey C."/>
            <person name="LaButti K."/>
            <person name="Lindquist E.A."/>
            <person name="Lipzen A."/>
            <person name="Lundell T."/>
            <person name="Morin E."/>
            <person name="Murat C."/>
            <person name="Riley R."/>
            <person name="Ohm R."/>
            <person name="Sun H."/>
            <person name="Tunlid A."/>
            <person name="Henrissat B."/>
            <person name="Grigoriev I.V."/>
            <person name="Hibbett D.S."/>
            <person name="Martin F."/>
        </authorList>
    </citation>
    <scope>NUCLEOTIDE SEQUENCE [LARGE SCALE GENOMIC DNA]</scope>
    <source>
        <strain evidence="2">F 1598</strain>
    </source>
</reference>
<dbReference type="HOGENOM" id="CLU_1461858_0_0_1"/>
<dbReference type="Proteomes" id="UP000054166">
    <property type="component" value="Unassembled WGS sequence"/>
</dbReference>
<name>A0A0C3AV74_PILCF</name>